<keyword evidence="2" id="KW-1185">Reference proteome</keyword>
<accession>A0AAW2GWM2</accession>
<evidence type="ECO:0000313" key="1">
    <source>
        <dbReference type="EMBL" id="KAL0131711.1"/>
    </source>
</evidence>
<evidence type="ECO:0000313" key="2">
    <source>
        <dbReference type="Proteomes" id="UP001430953"/>
    </source>
</evidence>
<protein>
    <submittedName>
        <fullName evidence="1">Uncharacterized protein</fullName>
    </submittedName>
</protein>
<gene>
    <name evidence="1" type="ORF">PUN28_002929</name>
</gene>
<organism evidence="1 2">
    <name type="scientific">Cardiocondyla obscurior</name>
    <dbReference type="NCBI Taxonomy" id="286306"/>
    <lineage>
        <taxon>Eukaryota</taxon>
        <taxon>Metazoa</taxon>
        <taxon>Ecdysozoa</taxon>
        <taxon>Arthropoda</taxon>
        <taxon>Hexapoda</taxon>
        <taxon>Insecta</taxon>
        <taxon>Pterygota</taxon>
        <taxon>Neoptera</taxon>
        <taxon>Endopterygota</taxon>
        <taxon>Hymenoptera</taxon>
        <taxon>Apocrita</taxon>
        <taxon>Aculeata</taxon>
        <taxon>Formicoidea</taxon>
        <taxon>Formicidae</taxon>
        <taxon>Myrmicinae</taxon>
        <taxon>Cardiocondyla</taxon>
    </lineage>
</organism>
<dbReference type="EMBL" id="JADYXP020000002">
    <property type="protein sequence ID" value="KAL0131711.1"/>
    <property type="molecule type" value="Genomic_DNA"/>
</dbReference>
<comment type="caution">
    <text evidence="1">The sequence shown here is derived from an EMBL/GenBank/DDBJ whole genome shotgun (WGS) entry which is preliminary data.</text>
</comment>
<reference evidence="1 2" key="1">
    <citation type="submission" date="2023-03" db="EMBL/GenBank/DDBJ databases">
        <title>High recombination rates correlate with genetic variation in Cardiocondyla obscurior ants.</title>
        <authorList>
            <person name="Errbii M."/>
        </authorList>
    </citation>
    <scope>NUCLEOTIDE SEQUENCE [LARGE SCALE GENOMIC DNA]</scope>
    <source>
        <strain evidence="1">Alpha-2009</strain>
        <tissue evidence="1">Whole body</tissue>
    </source>
</reference>
<name>A0AAW2GWM2_9HYME</name>
<dbReference type="Proteomes" id="UP001430953">
    <property type="component" value="Unassembled WGS sequence"/>
</dbReference>
<proteinExistence type="predicted"/>
<sequence>MKTVIKRNGREGWAKERAAIKSVCIDYVYCAGGKCARRKCGKKHSSEHSFSITRRTGIAAYCCKGSEGERAR</sequence>
<dbReference type="AlphaFoldDB" id="A0AAW2GWM2"/>